<proteinExistence type="predicted"/>
<reference evidence="5 6" key="1">
    <citation type="journal article" date="2018" name="MBio">
        <title>Comparative Genomics Reveals the Core Gene Toolbox for the Fungus-Insect Symbiosis.</title>
        <authorList>
            <person name="Wang Y."/>
            <person name="Stata M."/>
            <person name="Wang W."/>
            <person name="Stajich J.E."/>
            <person name="White M.M."/>
            <person name="Moncalvo J.M."/>
        </authorList>
    </citation>
    <scope>NUCLEOTIDE SEQUENCE [LARGE SCALE GENOMIC DNA]</scope>
    <source>
        <strain evidence="5 6">SWE-8-4</strain>
    </source>
</reference>
<evidence type="ECO:0000259" key="4">
    <source>
        <dbReference type="PROSITE" id="PS50002"/>
    </source>
</evidence>
<evidence type="ECO:0000256" key="2">
    <source>
        <dbReference type="PROSITE-ProRule" id="PRU00192"/>
    </source>
</evidence>
<dbReference type="OrthoDB" id="196165at2759"/>
<evidence type="ECO:0000256" key="1">
    <source>
        <dbReference type="ARBA" id="ARBA00022443"/>
    </source>
</evidence>
<dbReference type="PROSITE" id="PS50002">
    <property type="entry name" value="SH3"/>
    <property type="match status" value="1"/>
</dbReference>
<gene>
    <name evidence="5" type="ORF">BB561_002351</name>
</gene>
<dbReference type="SUPFAM" id="SSF50044">
    <property type="entry name" value="SH3-domain"/>
    <property type="match status" value="1"/>
</dbReference>
<evidence type="ECO:0000313" key="6">
    <source>
        <dbReference type="Proteomes" id="UP000245383"/>
    </source>
</evidence>
<dbReference type="InterPro" id="IPR036028">
    <property type="entry name" value="SH3-like_dom_sf"/>
</dbReference>
<feature type="region of interest" description="Disordered" evidence="3">
    <location>
        <begin position="972"/>
        <end position="1007"/>
    </location>
</feature>
<dbReference type="STRING" id="133385.A0A2T9YQS2"/>
<evidence type="ECO:0000256" key="3">
    <source>
        <dbReference type="SAM" id="MobiDB-lite"/>
    </source>
</evidence>
<feature type="compositionally biased region" description="Basic and acidic residues" evidence="3">
    <location>
        <begin position="972"/>
        <end position="984"/>
    </location>
</feature>
<comment type="caution">
    <text evidence="5">The sequence shown here is derived from an EMBL/GenBank/DDBJ whole genome shotgun (WGS) entry which is preliminary data.</text>
</comment>
<name>A0A2T9YQS2_9FUNG</name>
<feature type="compositionally biased region" description="Polar residues" evidence="3">
    <location>
        <begin position="985"/>
        <end position="999"/>
    </location>
</feature>
<accession>A0A2T9YQS2</accession>
<feature type="domain" description="SH3" evidence="4">
    <location>
        <begin position="105"/>
        <end position="168"/>
    </location>
</feature>
<protein>
    <recommendedName>
        <fullName evidence="4">SH3 domain-containing protein</fullName>
    </recommendedName>
</protein>
<keyword evidence="6" id="KW-1185">Reference proteome</keyword>
<keyword evidence="1 2" id="KW-0728">SH3 domain</keyword>
<organism evidence="5 6">
    <name type="scientific">Smittium simulii</name>
    <dbReference type="NCBI Taxonomy" id="133385"/>
    <lineage>
        <taxon>Eukaryota</taxon>
        <taxon>Fungi</taxon>
        <taxon>Fungi incertae sedis</taxon>
        <taxon>Zoopagomycota</taxon>
        <taxon>Kickxellomycotina</taxon>
        <taxon>Harpellomycetes</taxon>
        <taxon>Harpellales</taxon>
        <taxon>Legeriomycetaceae</taxon>
        <taxon>Smittium</taxon>
    </lineage>
</organism>
<evidence type="ECO:0000313" key="5">
    <source>
        <dbReference type="EMBL" id="PVU94679.1"/>
    </source>
</evidence>
<dbReference type="Proteomes" id="UP000245383">
    <property type="component" value="Unassembled WGS sequence"/>
</dbReference>
<dbReference type="InterPro" id="IPR001452">
    <property type="entry name" value="SH3_domain"/>
</dbReference>
<sequence>MSDSTTLLKRLSNIRVFDGVTRYTTRNSQDCATSNIEQCEAPASEYENIYNTTQPPNDYSYNQDCQYDNNNFYNTNNVSDRELEEYYLALEAKIEQELLEAEPYLDFSKYYAVYSVEPEFPGQIAIIRNDLLNILDDSDPNGDLWLVRNLRTNQIGLVEVDSIESATERLARTNTFKNIKLCLDNINHLSSIIKPIKTKKYVTFPKDVVTDSVSIDSIPVFSDESSDFDPMLDSHSDLDLYYPNNTNTLPVSASRNRPIDCDQLNTNPHTIPEGSLSQHYNLSASLDSYFYNANTATNLSSTNQSSDFSLGSFERTNSVLDCNDVDSFANNQSFQTKNTSDSYCKDVDSFANNQSFQTKNTSDSYCKDVDSFSHKIYVDVDVDRNSRGSFDWATSVLNKDILPIIDQPERIFPKQDDLFQKLPILDLAVSDRNAQSSSHEKQKMHPKSNISINSLFQPPCVKTSDNQNNTFNNAAFDSSSECKDKLQLKSSANISFDNLTKRQNEYIDEHNKTKTQHHSTKPEKNLSIDAKCEALASFSTKSLINNIQQNENSNKSLINNKTAYSIKIKRPNQNQPKQNLSELSTTEIKTIVENEPTEKMESLNVSTEIETDTSTINTIQSNAAISNKISNESSNNQFLLNYTSSNLELAMWFVVESKVLSKYLLNVPKSTLILKIITEYYSMSKSASSGYSITESYIKIYLGNSKHILVFESEFKRIFDRMDIDTLLSSDIASNDKPSTYIESISIYIHLSSCSFADMNQFQQNNVFYQPTYEKIIEIQPNSYSRVDDYNNSRNRITSKFIDSYNSTNNDNNVRNSINDNSCYSTQLLLPADRHKHSTSEQLYKNRTSISFDQNSVKSNRNSMILKKNVSTEYKTIINGDSNLESNSGFESSRVLCANRASSCFSVYKQNSIYISEESLLSLPSLCNENLFSEHLSSINKTKSQKTLYIKPQSQPKSIADTQAQTVINKEHNADESQSSEHDPIQTTSQISNQDQTRVNSDKNRQNQLIIDSPVVLQSSKIKLSNFSTPTSKKLHPKSKLVLVKIPITHNKNIPVDQTALIDKECNDENAISVTKDNKSSVSKHGLIALEDDQLKYGYNEANILKPSQTALDISKKNRSSVLDLSSSSIISHEVVVQPITETTSTLSTKQPTKSKLQKRLSLSVLVKPHLKNSKCSQKAPSPVLGAVSQTRTSVIKTRSNHNSIICDTIDCSSENILAHNSNTEISGNTLVTEPRLATNIHHVKKNRTNMNESARRTSIVTKNNYNIDNQKPLQNEEMRNDWEINLDSWMVLTNNRTIEESDYSIVAYSAIYQGYIQKKSNYNYAAKNQQIKSSDSNQCYITDKDTILHKMFNNDEFDIGNEKTYGLEFGYDYSFGSQIPAIDSKYSTDGGTLTDSESNLSQLYRNTSHLSSTSNQSSFENSIFSSLTPTSSYDRMVHIEPQQSIDIEAQQLNSEQRAAKNNCLFGTEAKMYIDEVLDAIKTISTQIHYLETDLALIKKIQLDIVGD</sequence>
<dbReference type="EMBL" id="MBFR01000079">
    <property type="protein sequence ID" value="PVU94679.1"/>
    <property type="molecule type" value="Genomic_DNA"/>
</dbReference>